<dbReference type="Proteomes" id="UP000812440">
    <property type="component" value="Unassembled WGS sequence"/>
</dbReference>
<gene>
    <name evidence="3" type="ORF">GDO86_019509</name>
</gene>
<evidence type="ECO:0000256" key="1">
    <source>
        <dbReference type="ARBA" id="ARBA00022737"/>
    </source>
</evidence>
<evidence type="ECO:0000313" key="4">
    <source>
        <dbReference type="Proteomes" id="UP000812440"/>
    </source>
</evidence>
<keyword evidence="4" id="KW-1185">Reference proteome</keyword>
<keyword evidence="1" id="KW-0677">Repeat</keyword>
<evidence type="ECO:0000259" key="2">
    <source>
        <dbReference type="Pfam" id="PF23342"/>
    </source>
</evidence>
<proteinExistence type="predicted"/>
<dbReference type="SMART" id="SM00320">
    <property type="entry name" value="WD40"/>
    <property type="match status" value="2"/>
</dbReference>
<dbReference type="FunFam" id="2.130.10.10:FF:000590">
    <property type="entry name" value="WD repeat domain 90"/>
    <property type="match status" value="1"/>
</dbReference>
<name>A0A8T2ICR2_9PIPI</name>
<feature type="domain" description="WDR90 4th beta-propeller" evidence="2">
    <location>
        <begin position="19"/>
        <end position="131"/>
    </location>
</feature>
<reference evidence="3" key="1">
    <citation type="thesis" date="2020" institute="ProQuest LLC" country="789 East Eisenhower Parkway, Ann Arbor, MI, USA">
        <title>Comparative Genomics and Chromosome Evolution.</title>
        <authorList>
            <person name="Mudd A.B."/>
        </authorList>
    </citation>
    <scope>NUCLEOTIDE SEQUENCE</scope>
    <source>
        <strain evidence="3">Female2</strain>
        <tissue evidence="3">Blood</tissue>
    </source>
</reference>
<dbReference type="Gene3D" id="2.130.10.10">
    <property type="entry name" value="YVTN repeat-like/Quinoprotein amine dehydrogenase"/>
    <property type="match status" value="1"/>
</dbReference>
<comment type="caution">
    <text evidence="3">The sequence shown here is derived from an EMBL/GenBank/DDBJ whole genome shotgun (WGS) entry which is preliminary data.</text>
</comment>
<dbReference type="InterPro" id="IPR036322">
    <property type="entry name" value="WD40_repeat_dom_sf"/>
</dbReference>
<protein>
    <recommendedName>
        <fullName evidence="2">WDR90 4th beta-propeller domain-containing protein</fullName>
    </recommendedName>
</protein>
<dbReference type="AlphaFoldDB" id="A0A8T2ICR2"/>
<dbReference type="OrthoDB" id="6252103at2759"/>
<dbReference type="InterPro" id="IPR001680">
    <property type="entry name" value="WD40_rpt"/>
</dbReference>
<dbReference type="SUPFAM" id="SSF50978">
    <property type="entry name" value="WD40 repeat-like"/>
    <property type="match status" value="1"/>
</dbReference>
<dbReference type="EMBL" id="JAACNH010003976">
    <property type="protein sequence ID" value="KAG8429673.1"/>
    <property type="molecule type" value="Genomic_DNA"/>
</dbReference>
<organism evidence="3 4">
    <name type="scientific">Hymenochirus boettgeri</name>
    <name type="common">Congo dwarf clawed frog</name>
    <dbReference type="NCBI Taxonomy" id="247094"/>
    <lineage>
        <taxon>Eukaryota</taxon>
        <taxon>Metazoa</taxon>
        <taxon>Chordata</taxon>
        <taxon>Craniata</taxon>
        <taxon>Vertebrata</taxon>
        <taxon>Euteleostomi</taxon>
        <taxon>Amphibia</taxon>
        <taxon>Batrachia</taxon>
        <taxon>Anura</taxon>
        <taxon>Pipoidea</taxon>
        <taxon>Pipidae</taxon>
        <taxon>Pipinae</taxon>
        <taxon>Hymenochirus</taxon>
    </lineage>
</organism>
<sequence>MEKEILLYSLVQKQDLDPVPTLAAFCPWQPGTVVYSGFGMEKEILLYSLVQKQVLLRIPLSHFATSLSLSPMDSLIAVGSNERLLRLIDTSAGTKQDFSGHDDCVHLCRISPSGNQLFTASSNQVLVWDIHNSDPNSVK</sequence>
<accession>A0A8T2ICR2</accession>
<evidence type="ECO:0000313" key="3">
    <source>
        <dbReference type="EMBL" id="KAG8429673.1"/>
    </source>
</evidence>
<dbReference type="Pfam" id="PF23342">
    <property type="entry name" value="WDR90_beta-prop_4th"/>
    <property type="match status" value="1"/>
</dbReference>
<dbReference type="InterPro" id="IPR015943">
    <property type="entry name" value="WD40/YVTN_repeat-like_dom_sf"/>
</dbReference>
<dbReference type="InterPro" id="IPR055440">
    <property type="entry name" value="Beta-prop_WDR90_4th"/>
</dbReference>